<dbReference type="Gene3D" id="1.50.10.10">
    <property type="match status" value="1"/>
</dbReference>
<feature type="domain" description="Spermatogenesis-associated protein 20-like TRX" evidence="1">
    <location>
        <begin position="10"/>
        <end position="166"/>
    </location>
</feature>
<dbReference type="CDD" id="cd02955">
    <property type="entry name" value="SSP411"/>
    <property type="match status" value="1"/>
</dbReference>
<evidence type="ECO:0000313" key="3">
    <source>
        <dbReference type="Proteomes" id="UP001500454"/>
    </source>
</evidence>
<proteinExistence type="predicted"/>
<dbReference type="RefSeq" id="WP_345221569.1">
    <property type="nucleotide sequence ID" value="NZ_BAABHA010000002.1"/>
</dbReference>
<sequence>MKTPVPSAQPNRLITETSPYLLQHAYNPVDWYPWGEEALERARQEHKPILVSIGYAACHWCHVMERESFEHEHIAQVMNERFVCIKVDREERPDVDQVYMDAVQAMGVGGGWPLNVFLTPEAKPFYGGTYFPPKGWYELLQQVSNAYASEHRLELDRSAEDFARVLRASDLEKYGVQTAAGAVNRQKLQLLLANLEKRFDRKLGGTSRAPKFPMPTIWRFLLRAHLLTGNHLLLTQARLTLTEMARGGIYDQIGGGFARYSVDEEWLAPHFEKMLYDNGQLVSLFAEAYQVTQDEEYRAVVRDTIAFVQRELLSPEGGFYASLDADSEGVEGKFYVFTWQELHEVLGDESSMAAAYYNCTAEGNWEHGQNILHRRQSDVDFAAVHQLTPVVLNELVRGWQQKLLAYRSQRVRPGLDDKILAGWNALMLRGLCDAYRAFAEPPYLTLALQNAAFIETNLVRADTGGLWRTWKAGRGSVAAFLEDYALLIDAYISLHEVTFDEKWLRRAQQLTEYVLTNFADGTGDPHLFYTDATGETLIARKKELFDNVIPGSNSVMAHNLLRLGTLLETPAWRERAAAMLARVQELAVKEPQHLSNWASLYLSHLAPLAEVAIVGSEAEQLRMQLSRHSLPNAVLTGSTTESILPLLQDRMQAGKTTVYVCYNHACQQPVYTAAEALTQIQAAVLPE</sequence>
<gene>
    <name evidence="2" type="ORF">GCM10023186_07720</name>
</gene>
<dbReference type="PANTHER" id="PTHR42899">
    <property type="entry name" value="SPERMATOGENESIS-ASSOCIATED PROTEIN 20"/>
    <property type="match status" value="1"/>
</dbReference>
<evidence type="ECO:0000313" key="2">
    <source>
        <dbReference type="EMBL" id="GAA4375252.1"/>
    </source>
</evidence>
<dbReference type="SUPFAM" id="SSF52833">
    <property type="entry name" value="Thioredoxin-like"/>
    <property type="match status" value="1"/>
</dbReference>
<comment type="caution">
    <text evidence="2">The sequence shown here is derived from an EMBL/GenBank/DDBJ whole genome shotgun (WGS) entry which is preliminary data.</text>
</comment>
<dbReference type="PIRSF" id="PIRSF006402">
    <property type="entry name" value="UCP006402_thioredoxin"/>
    <property type="match status" value="1"/>
</dbReference>
<dbReference type="SUPFAM" id="SSF48208">
    <property type="entry name" value="Six-hairpin glycosidases"/>
    <property type="match status" value="1"/>
</dbReference>
<dbReference type="InterPro" id="IPR008928">
    <property type="entry name" value="6-hairpin_glycosidase_sf"/>
</dbReference>
<name>A0ABP8IVT7_9BACT</name>
<evidence type="ECO:0000259" key="1">
    <source>
        <dbReference type="Pfam" id="PF03190"/>
    </source>
</evidence>
<accession>A0ABP8IVT7</accession>
<dbReference type="InterPro" id="IPR012341">
    <property type="entry name" value="6hp_glycosidase-like_sf"/>
</dbReference>
<dbReference type="Proteomes" id="UP001500454">
    <property type="component" value="Unassembled WGS sequence"/>
</dbReference>
<reference evidence="3" key="1">
    <citation type="journal article" date="2019" name="Int. J. Syst. Evol. Microbiol.">
        <title>The Global Catalogue of Microorganisms (GCM) 10K type strain sequencing project: providing services to taxonomists for standard genome sequencing and annotation.</title>
        <authorList>
            <consortium name="The Broad Institute Genomics Platform"/>
            <consortium name="The Broad Institute Genome Sequencing Center for Infectious Disease"/>
            <person name="Wu L."/>
            <person name="Ma J."/>
        </authorList>
    </citation>
    <scope>NUCLEOTIDE SEQUENCE [LARGE SCALE GENOMIC DNA]</scope>
    <source>
        <strain evidence="3">JCM 17924</strain>
    </source>
</reference>
<keyword evidence="3" id="KW-1185">Reference proteome</keyword>
<dbReference type="InterPro" id="IPR036249">
    <property type="entry name" value="Thioredoxin-like_sf"/>
</dbReference>
<dbReference type="Gene3D" id="1.50.10.20">
    <property type="match status" value="1"/>
</dbReference>
<dbReference type="InterPro" id="IPR004879">
    <property type="entry name" value="Ssp411-like_TRX"/>
</dbReference>
<dbReference type="Gene3D" id="3.40.30.10">
    <property type="entry name" value="Glutaredoxin"/>
    <property type="match status" value="1"/>
</dbReference>
<dbReference type="Pfam" id="PF03190">
    <property type="entry name" value="Thioredox_DsbH"/>
    <property type="match status" value="1"/>
</dbReference>
<protein>
    <submittedName>
        <fullName evidence="2">Thioredoxin domain-containing protein</fullName>
    </submittedName>
</protein>
<dbReference type="EMBL" id="BAABHA010000002">
    <property type="protein sequence ID" value="GAA4375252.1"/>
    <property type="molecule type" value="Genomic_DNA"/>
</dbReference>
<dbReference type="PANTHER" id="PTHR42899:SF1">
    <property type="entry name" value="SPERMATOGENESIS-ASSOCIATED PROTEIN 20"/>
    <property type="match status" value="1"/>
</dbReference>
<dbReference type="InterPro" id="IPR024705">
    <property type="entry name" value="Ssp411"/>
</dbReference>
<organism evidence="2 3">
    <name type="scientific">Hymenobacter koreensis</name>
    <dbReference type="NCBI Taxonomy" id="1084523"/>
    <lineage>
        <taxon>Bacteria</taxon>
        <taxon>Pseudomonadati</taxon>
        <taxon>Bacteroidota</taxon>
        <taxon>Cytophagia</taxon>
        <taxon>Cytophagales</taxon>
        <taxon>Hymenobacteraceae</taxon>
        <taxon>Hymenobacter</taxon>
    </lineage>
</organism>